<accession>A0AAW1RTB9</accession>
<dbReference type="InterPro" id="IPR036866">
    <property type="entry name" value="RibonucZ/Hydroxyglut_hydro"/>
</dbReference>
<name>A0AAW1RTB9_9CHLO</name>
<dbReference type="Proteomes" id="UP001445335">
    <property type="component" value="Unassembled WGS sequence"/>
</dbReference>
<dbReference type="PANTHER" id="PTHR46504:SF2">
    <property type="entry name" value="TRNASE Z TRZ1"/>
    <property type="match status" value="1"/>
</dbReference>
<feature type="region of interest" description="Disordered" evidence="1">
    <location>
        <begin position="1"/>
        <end position="36"/>
    </location>
</feature>
<evidence type="ECO:0000259" key="2">
    <source>
        <dbReference type="Pfam" id="PF12706"/>
    </source>
</evidence>
<gene>
    <name evidence="3" type="ORF">WJX81_004421</name>
</gene>
<dbReference type="InterPro" id="IPR001279">
    <property type="entry name" value="Metallo-B-lactamas"/>
</dbReference>
<evidence type="ECO:0000313" key="4">
    <source>
        <dbReference type="Proteomes" id="UP001445335"/>
    </source>
</evidence>
<dbReference type="AlphaFoldDB" id="A0AAW1RTB9"/>
<dbReference type="SUPFAM" id="SSF56281">
    <property type="entry name" value="Metallo-hydrolase/oxidoreductase"/>
    <property type="match status" value="1"/>
</dbReference>
<dbReference type="PANTHER" id="PTHR46504">
    <property type="entry name" value="TRNASE Z TRZ1"/>
    <property type="match status" value="1"/>
</dbReference>
<reference evidence="3 4" key="1">
    <citation type="journal article" date="2024" name="Nat. Commun.">
        <title>Phylogenomics reveals the evolutionary origins of lichenization in chlorophyte algae.</title>
        <authorList>
            <person name="Puginier C."/>
            <person name="Libourel C."/>
            <person name="Otte J."/>
            <person name="Skaloud P."/>
            <person name="Haon M."/>
            <person name="Grisel S."/>
            <person name="Petersen M."/>
            <person name="Berrin J.G."/>
            <person name="Delaux P.M."/>
            <person name="Dal Grande F."/>
            <person name="Keller J."/>
        </authorList>
    </citation>
    <scope>NUCLEOTIDE SEQUENCE [LARGE SCALE GENOMIC DNA]</scope>
    <source>
        <strain evidence="3 4">SAG 245.80</strain>
    </source>
</reference>
<protein>
    <recommendedName>
        <fullName evidence="2">Metallo-beta-lactamase domain-containing protein</fullName>
    </recommendedName>
</protein>
<dbReference type="Gene3D" id="3.60.15.10">
    <property type="entry name" value="Ribonuclease Z/Hydroxyacylglutathione hydrolase-like"/>
    <property type="match status" value="1"/>
</dbReference>
<feature type="domain" description="Metallo-beta-lactamase" evidence="2">
    <location>
        <begin position="147"/>
        <end position="348"/>
    </location>
</feature>
<keyword evidence="4" id="KW-1185">Reference proteome</keyword>
<organism evidence="3 4">
    <name type="scientific">Elliptochloris bilobata</name>
    <dbReference type="NCBI Taxonomy" id="381761"/>
    <lineage>
        <taxon>Eukaryota</taxon>
        <taxon>Viridiplantae</taxon>
        <taxon>Chlorophyta</taxon>
        <taxon>core chlorophytes</taxon>
        <taxon>Trebouxiophyceae</taxon>
        <taxon>Trebouxiophyceae incertae sedis</taxon>
        <taxon>Elliptochloris clade</taxon>
        <taxon>Elliptochloris</taxon>
    </lineage>
</organism>
<evidence type="ECO:0000256" key="1">
    <source>
        <dbReference type="SAM" id="MobiDB-lite"/>
    </source>
</evidence>
<dbReference type="EMBL" id="JALJOU010000024">
    <property type="protein sequence ID" value="KAK9836986.1"/>
    <property type="molecule type" value="Genomic_DNA"/>
</dbReference>
<sequence length="385" mass="42442">MPGVKQSLLRHEGRRRHPELDSEATESPNESREDERRAGLFIGTGSLLTLSGRLLADSSLLSLLERRSARRKGTTLRLAELELLGRDTGGVALREGALLLKRQLPLSLAGIEVDGISVAGQETCILLPRHKLVFDTGRCPQRAVYQKTVMVTHAHLDHIGGLPFLVSTRGMLGLPPPTVVLPTAIVDGTHDMLRAITALDGNPMACELLPLSPGGEYRHLPGFVVRPFATFHPVPSQGYLLYNSKQKLKPELAGLPGDTIRDRRLAGEEVTRMVEAPEVAFTGDTSAEFILHPGNEDVLRARLLIMELTFLDDEVTVEHARSFGHMHIDEFVEHAERFQNEAILLIHFSARYTAARIVELLDERLPPALRAKCTPLLAGFSDRST</sequence>
<evidence type="ECO:0000313" key="3">
    <source>
        <dbReference type="EMBL" id="KAK9836986.1"/>
    </source>
</evidence>
<comment type="caution">
    <text evidence="3">The sequence shown here is derived from an EMBL/GenBank/DDBJ whole genome shotgun (WGS) entry which is preliminary data.</text>
</comment>
<dbReference type="Pfam" id="PF12706">
    <property type="entry name" value="Lactamase_B_2"/>
    <property type="match status" value="1"/>
</dbReference>
<proteinExistence type="predicted"/>